<evidence type="ECO:0000256" key="4">
    <source>
        <dbReference type="ARBA" id="ARBA00022989"/>
    </source>
</evidence>
<evidence type="ECO:0000256" key="8">
    <source>
        <dbReference type="SAM" id="MobiDB-lite"/>
    </source>
</evidence>
<gene>
    <name evidence="12" type="primary">LOC100838989</name>
    <name evidence="11" type="ORF">BRADI_2g58324v3</name>
</gene>
<dbReference type="PROSITE" id="PS50088">
    <property type="entry name" value="ANK_REPEAT"/>
    <property type="match status" value="1"/>
</dbReference>
<keyword evidence="13" id="KW-1185">Reference proteome</keyword>
<dbReference type="EMBL" id="CM000881">
    <property type="protein sequence ID" value="PNT73432.1"/>
    <property type="molecule type" value="Genomic_DNA"/>
</dbReference>
<keyword evidence="2 9" id="KW-0812">Transmembrane</keyword>
<evidence type="ECO:0000256" key="5">
    <source>
        <dbReference type="ARBA" id="ARBA00023043"/>
    </source>
</evidence>
<organism evidence="11">
    <name type="scientific">Brachypodium distachyon</name>
    <name type="common">Purple false brome</name>
    <name type="synonym">Trachynia distachya</name>
    <dbReference type="NCBI Taxonomy" id="15368"/>
    <lineage>
        <taxon>Eukaryota</taxon>
        <taxon>Viridiplantae</taxon>
        <taxon>Streptophyta</taxon>
        <taxon>Embryophyta</taxon>
        <taxon>Tracheophyta</taxon>
        <taxon>Spermatophyta</taxon>
        <taxon>Magnoliopsida</taxon>
        <taxon>Liliopsida</taxon>
        <taxon>Poales</taxon>
        <taxon>Poaceae</taxon>
        <taxon>BOP clade</taxon>
        <taxon>Pooideae</taxon>
        <taxon>Stipodae</taxon>
        <taxon>Brachypodieae</taxon>
        <taxon>Brachypodium</taxon>
    </lineage>
</organism>
<dbReference type="InterPro" id="IPR026961">
    <property type="entry name" value="PGG_dom"/>
</dbReference>
<evidence type="ECO:0000256" key="6">
    <source>
        <dbReference type="ARBA" id="ARBA00023136"/>
    </source>
</evidence>
<reference evidence="11" key="2">
    <citation type="submission" date="2017-06" db="EMBL/GenBank/DDBJ databases">
        <title>WGS assembly of Brachypodium distachyon.</title>
        <authorList>
            <consortium name="The International Brachypodium Initiative"/>
            <person name="Lucas S."/>
            <person name="Harmon-Smith M."/>
            <person name="Lail K."/>
            <person name="Tice H."/>
            <person name="Grimwood J."/>
            <person name="Bruce D."/>
            <person name="Barry K."/>
            <person name="Shu S."/>
            <person name="Lindquist E."/>
            <person name="Wang M."/>
            <person name="Pitluck S."/>
            <person name="Vogel J.P."/>
            <person name="Garvin D.F."/>
            <person name="Mockler T.C."/>
            <person name="Schmutz J."/>
            <person name="Rokhsar D."/>
            <person name="Bevan M.W."/>
        </authorList>
    </citation>
    <scope>NUCLEOTIDE SEQUENCE</scope>
    <source>
        <strain evidence="11">Bd21</strain>
    </source>
</reference>
<dbReference type="KEGG" id="bdi:100838989"/>
<dbReference type="RefSeq" id="XP_010233578.1">
    <property type="nucleotide sequence ID" value="XM_010235276.3"/>
</dbReference>
<keyword evidence="5 7" id="KW-0040">ANK repeat</keyword>
<dbReference type="Pfam" id="PF13962">
    <property type="entry name" value="PGG"/>
    <property type="match status" value="1"/>
</dbReference>
<evidence type="ECO:0000256" key="1">
    <source>
        <dbReference type="ARBA" id="ARBA00004141"/>
    </source>
</evidence>
<dbReference type="PANTHER" id="PTHR24186">
    <property type="entry name" value="PROTEIN PHOSPHATASE 1 REGULATORY SUBUNIT"/>
    <property type="match status" value="1"/>
</dbReference>
<reference evidence="11 12" key="1">
    <citation type="journal article" date="2010" name="Nature">
        <title>Genome sequencing and analysis of the model grass Brachypodium distachyon.</title>
        <authorList>
            <consortium name="International Brachypodium Initiative"/>
        </authorList>
    </citation>
    <scope>NUCLEOTIDE SEQUENCE [LARGE SCALE GENOMIC DNA]</scope>
    <source>
        <strain evidence="11">Bd21</strain>
        <strain evidence="12">cv. Bd21</strain>
    </source>
</reference>
<dbReference type="SUPFAM" id="SSF48403">
    <property type="entry name" value="Ankyrin repeat"/>
    <property type="match status" value="1"/>
</dbReference>
<sequence length="685" mass="74514">MASRNTEQSAGSISASPNATSSQCPPAMHPELLMAACQGYYGQLDLLLNREDTEVIVNVDGSTEYAASLLLQGATPDGDSALHIVASSGDGDRYVKSAEVIYSRAKHLLAARNGRGSTPLHCAARAGNFAVLSLFIDLARREEEAGAVDSRIRTRTLLRMQNKPAGETALHEAIRAAHMPMVGELMTADDCLARVPSHDGTSPLFLAVSLRHHAIARELYKRDSQLSYSGPHGQNALHAAVLRSQVMNELLLGWNKDLIKQQDQQGNTPLHFAVSTESDYTGFFPRYIMPVDSGTSITPFLSVKEQPLDLTKQLLEADAHCAYQADKQGSYPVHIAASAGMLSAIIFLVTRCSGCAGLRDNHGRTFLHIAVKKRRYHVVAYACRTPLLGSILNLQDNEGNTALHLAVEAGDWWTFAYLYANKHVDLNLPNISRHTPRELSVRTIPTGVYCMLNSRILIQQALISANATRDICRLDGMEVDHNPEPDAGVDAQLTNSTQVTGIGLALVTTMAFGATFSLPGGYRADDHPNGGTPTLGTSNFFQGFLMANSLAVACSSLAVLSICFYGMPGYDYSMRCLHFNLSLWLGGNAVICFSISLVLAVYIILASVSLGTAIAIILALASVAIFYANSLLERYIILLIGILNRVGIVPILRSNIFKALFLLGWPVLVIFFCQEIYAWRHHTWI</sequence>
<evidence type="ECO:0000313" key="11">
    <source>
        <dbReference type="EMBL" id="PNT73432.1"/>
    </source>
</evidence>
<evidence type="ECO:0000256" key="7">
    <source>
        <dbReference type="PROSITE-ProRule" id="PRU00023"/>
    </source>
</evidence>
<evidence type="ECO:0000256" key="9">
    <source>
        <dbReference type="SAM" id="Phobius"/>
    </source>
</evidence>
<evidence type="ECO:0000313" key="13">
    <source>
        <dbReference type="Proteomes" id="UP000008810"/>
    </source>
</evidence>
<feature type="transmembrane region" description="Helical" evidence="9">
    <location>
        <begin position="540"/>
        <end position="567"/>
    </location>
</feature>
<dbReference type="AlphaFoldDB" id="A0A2K2DGM6"/>
<feature type="transmembrane region" description="Helical" evidence="9">
    <location>
        <begin position="635"/>
        <end position="653"/>
    </location>
</feature>
<feature type="transmembrane region" description="Helical" evidence="9">
    <location>
        <begin position="659"/>
        <end position="679"/>
    </location>
</feature>
<dbReference type="SMART" id="SM00248">
    <property type="entry name" value="ANK"/>
    <property type="match status" value="8"/>
</dbReference>
<feature type="transmembrane region" description="Helical" evidence="9">
    <location>
        <begin position="579"/>
        <end position="604"/>
    </location>
</feature>
<evidence type="ECO:0000256" key="3">
    <source>
        <dbReference type="ARBA" id="ARBA00022737"/>
    </source>
</evidence>
<name>A0A2K2DGM6_BRADI</name>
<dbReference type="EnsemblPlants" id="PNT73432">
    <property type="protein sequence ID" value="PNT73432"/>
    <property type="gene ID" value="BRADI_2g58324v3"/>
</dbReference>
<evidence type="ECO:0000259" key="10">
    <source>
        <dbReference type="Pfam" id="PF13962"/>
    </source>
</evidence>
<dbReference type="OrthoDB" id="1847170at2759"/>
<dbReference type="Pfam" id="PF12796">
    <property type="entry name" value="Ank_2"/>
    <property type="match status" value="1"/>
</dbReference>
<dbReference type="STRING" id="15368.A0A2K2DGM6"/>
<dbReference type="Pfam" id="PF00023">
    <property type="entry name" value="Ank"/>
    <property type="match status" value="1"/>
</dbReference>
<keyword evidence="4 9" id="KW-1133">Transmembrane helix</keyword>
<feature type="region of interest" description="Disordered" evidence="8">
    <location>
        <begin position="1"/>
        <end position="24"/>
    </location>
</feature>
<dbReference type="PANTHER" id="PTHR24186:SF50">
    <property type="entry name" value="ANKYRIN REPEAT-CONTAINING PROTEIN ITN1-LIKE ISOFORM X1"/>
    <property type="match status" value="1"/>
</dbReference>
<protein>
    <recommendedName>
        <fullName evidence="10">PGG domain-containing protein</fullName>
    </recommendedName>
</protein>
<keyword evidence="3" id="KW-0677">Repeat</keyword>
<proteinExistence type="predicted"/>
<feature type="repeat" description="ANK" evidence="7">
    <location>
        <begin position="115"/>
        <end position="137"/>
    </location>
</feature>
<dbReference type="ExpressionAtlas" id="A0A2K2DGM6">
    <property type="expression patterns" value="baseline"/>
</dbReference>
<feature type="transmembrane region" description="Helical" evidence="9">
    <location>
        <begin position="502"/>
        <end position="520"/>
    </location>
</feature>
<feature type="transmembrane region" description="Helical" evidence="9">
    <location>
        <begin position="331"/>
        <end position="349"/>
    </location>
</feature>
<evidence type="ECO:0000256" key="2">
    <source>
        <dbReference type="ARBA" id="ARBA00022692"/>
    </source>
</evidence>
<dbReference type="GeneID" id="100838989"/>
<feature type="domain" description="PGG" evidence="10">
    <location>
        <begin position="493"/>
        <end position="602"/>
    </location>
</feature>
<accession>A0A2K2DGM6</accession>
<dbReference type="GO" id="GO:0016020">
    <property type="term" value="C:membrane"/>
    <property type="evidence" value="ECO:0000318"/>
    <property type="project" value="GO_Central"/>
</dbReference>
<dbReference type="Proteomes" id="UP000008810">
    <property type="component" value="Chromosome 2"/>
</dbReference>
<keyword evidence="6 9" id="KW-0472">Membrane</keyword>
<dbReference type="InterPro" id="IPR036770">
    <property type="entry name" value="Ankyrin_rpt-contain_sf"/>
</dbReference>
<dbReference type="Gramene" id="PNT73432">
    <property type="protein sequence ID" value="PNT73432"/>
    <property type="gene ID" value="BRADI_2g58324v3"/>
</dbReference>
<dbReference type="Gene3D" id="1.25.40.20">
    <property type="entry name" value="Ankyrin repeat-containing domain"/>
    <property type="match status" value="3"/>
</dbReference>
<comment type="subcellular location">
    <subcellularLocation>
        <location evidence="1">Membrane</location>
        <topology evidence="1">Multi-pass membrane protein</topology>
    </subcellularLocation>
</comment>
<feature type="transmembrane region" description="Helical" evidence="9">
    <location>
        <begin position="610"/>
        <end position="628"/>
    </location>
</feature>
<evidence type="ECO:0000313" key="12">
    <source>
        <dbReference type="EnsemblPlants" id="PNT73432"/>
    </source>
</evidence>
<dbReference type="InterPro" id="IPR002110">
    <property type="entry name" value="Ankyrin_rpt"/>
</dbReference>
<reference evidence="12" key="3">
    <citation type="submission" date="2018-08" db="UniProtKB">
        <authorList>
            <consortium name="EnsemblPlants"/>
        </authorList>
    </citation>
    <scope>IDENTIFICATION</scope>
    <source>
        <strain evidence="12">cv. Bd21</strain>
    </source>
</reference>
<dbReference type="PROSITE" id="PS50297">
    <property type="entry name" value="ANK_REP_REGION"/>
    <property type="match status" value="1"/>
</dbReference>